<accession>A0ABW1EN73</accession>
<dbReference type="Proteomes" id="UP001596091">
    <property type="component" value="Unassembled WGS sequence"/>
</dbReference>
<evidence type="ECO:0000313" key="2">
    <source>
        <dbReference type="Proteomes" id="UP001596091"/>
    </source>
</evidence>
<proteinExistence type="predicted"/>
<comment type="caution">
    <text evidence="1">The sequence shown here is derived from an EMBL/GenBank/DDBJ whole genome shotgun (WGS) entry which is preliminary data.</text>
</comment>
<reference evidence="2" key="1">
    <citation type="journal article" date="2019" name="Int. J. Syst. Evol. Microbiol.">
        <title>The Global Catalogue of Microorganisms (GCM) 10K type strain sequencing project: providing services to taxonomists for standard genome sequencing and annotation.</title>
        <authorList>
            <consortium name="The Broad Institute Genomics Platform"/>
            <consortium name="The Broad Institute Genome Sequencing Center for Infectious Disease"/>
            <person name="Wu L."/>
            <person name="Ma J."/>
        </authorList>
    </citation>
    <scope>NUCLEOTIDE SEQUENCE [LARGE SCALE GENOMIC DNA]</scope>
    <source>
        <strain evidence="2">JCM 4087</strain>
    </source>
</reference>
<name>A0ABW1EN73_9BACT</name>
<evidence type="ECO:0000313" key="1">
    <source>
        <dbReference type="EMBL" id="MFC5864403.1"/>
    </source>
</evidence>
<keyword evidence="2" id="KW-1185">Reference proteome</keyword>
<protein>
    <submittedName>
        <fullName evidence="1">Uncharacterized protein</fullName>
    </submittedName>
</protein>
<gene>
    <name evidence="1" type="ORF">ACFPT7_19005</name>
</gene>
<sequence length="254" mass="29088">MNPVVLHVEPNNHETDGRIERVANQVRDYFTLNFAMPTNARVICYLDGTDRDWLKQMWGGASNRGVHWPIRGQGLHDWPQDMWCTIACSDPPSGEIDWPYESVIYLHGSTCQIEVQLAMTLAHELQHFLQYSHQRQTWAINTLLAKLPYLPSADLNHWYDLPAEREARIIGKRVSEAIFGKLVVNNHIEIMARTSCSVEDAADWSFIRALDSNEAYDVRAATIPFVERHRQGLEDLQRTTFSADKDLGTVSLDI</sequence>
<dbReference type="RefSeq" id="WP_263342139.1">
    <property type="nucleotide sequence ID" value="NZ_JAGSYH010000009.1"/>
</dbReference>
<organism evidence="1 2">
    <name type="scientific">Acidicapsa dinghuensis</name>
    <dbReference type="NCBI Taxonomy" id="2218256"/>
    <lineage>
        <taxon>Bacteria</taxon>
        <taxon>Pseudomonadati</taxon>
        <taxon>Acidobacteriota</taxon>
        <taxon>Terriglobia</taxon>
        <taxon>Terriglobales</taxon>
        <taxon>Acidobacteriaceae</taxon>
        <taxon>Acidicapsa</taxon>
    </lineage>
</organism>
<dbReference type="EMBL" id="JBHSPH010000009">
    <property type="protein sequence ID" value="MFC5864403.1"/>
    <property type="molecule type" value="Genomic_DNA"/>
</dbReference>